<keyword evidence="1" id="KW-0812">Transmembrane</keyword>
<protein>
    <recommendedName>
        <fullName evidence="4">SGNH/GDSL hydrolase family protein</fullName>
    </recommendedName>
</protein>
<keyword evidence="1" id="KW-1133">Transmembrane helix</keyword>
<gene>
    <name evidence="2" type="ORF">ACFPOB_30735</name>
</gene>
<keyword evidence="3" id="KW-1185">Reference proteome</keyword>
<dbReference type="EMBL" id="JBHSLW010000139">
    <property type="protein sequence ID" value="MFC5423902.1"/>
    <property type="molecule type" value="Genomic_DNA"/>
</dbReference>
<evidence type="ECO:0000313" key="2">
    <source>
        <dbReference type="EMBL" id="MFC5423902.1"/>
    </source>
</evidence>
<organism evidence="2 3">
    <name type="scientific">Bosea eneae</name>
    <dbReference type="NCBI Taxonomy" id="151454"/>
    <lineage>
        <taxon>Bacteria</taxon>
        <taxon>Pseudomonadati</taxon>
        <taxon>Pseudomonadota</taxon>
        <taxon>Alphaproteobacteria</taxon>
        <taxon>Hyphomicrobiales</taxon>
        <taxon>Boseaceae</taxon>
        <taxon>Bosea</taxon>
    </lineage>
</organism>
<evidence type="ECO:0000313" key="3">
    <source>
        <dbReference type="Proteomes" id="UP001596053"/>
    </source>
</evidence>
<name>A0ABW0J295_9HYPH</name>
<feature type="transmembrane region" description="Helical" evidence="1">
    <location>
        <begin position="12"/>
        <end position="37"/>
    </location>
</feature>
<reference evidence="3" key="1">
    <citation type="journal article" date="2019" name="Int. J. Syst. Evol. Microbiol.">
        <title>The Global Catalogue of Microorganisms (GCM) 10K type strain sequencing project: providing services to taxonomists for standard genome sequencing and annotation.</title>
        <authorList>
            <consortium name="The Broad Institute Genomics Platform"/>
            <consortium name="The Broad Institute Genome Sequencing Center for Infectious Disease"/>
            <person name="Wu L."/>
            <person name="Ma J."/>
        </authorList>
    </citation>
    <scope>NUCLEOTIDE SEQUENCE [LARGE SCALE GENOMIC DNA]</scope>
    <source>
        <strain evidence="3">NCAIM B.01391</strain>
    </source>
</reference>
<dbReference type="Proteomes" id="UP001596053">
    <property type="component" value="Unassembled WGS sequence"/>
</dbReference>
<proteinExistence type="predicted"/>
<dbReference type="RefSeq" id="WP_377801935.1">
    <property type="nucleotide sequence ID" value="NZ_JBHSLW010000139.1"/>
</dbReference>
<accession>A0ABW0J295</accession>
<comment type="caution">
    <text evidence="2">The sequence shown here is derived from an EMBL/GenBank/DDBJ whole genome shotgun (WGS) entry which is preliminary data.</text>
</comment>
<evidence type="ECO:0008006" key="4">
    <source>
        <dbReference type="Google" id="ProtNLM"/>
    </source>
</evidence>
<sequence>MNSSTSSSEARWGGFVRTFLIAGAAITGALLALSLLIDPYDSGRSPFALKTGVRPQGPRTAAASRGRDPAFAGAVFGNSHIQLVQPEQLTQQTGIPFVSLIAPATGARETLVLLDWFLRNRKEPAKALVIGIDRQWCFADPNRPVDHPFPFWLYERSHLAYLRGLLRFDAVEESLRRLGYLTTRSPERARPDGYWDYESGYEAHGYVAVQKHRDELRKHLDISGGNLTGQFPAAVALRELLERAAPGVPVVLVRPPNLVTALPVPGTPEAEADAACRGAYARLAAERPRTALVDWRVDRPENREPDNYFDHTHYRRTIAVPLAADIAAAILRLR</sequence>
<keyword evidence="1" id="KW-0472">Membrane</keyword>
<evidence type="ECO:0000256" key="1">
    <source>
        <dbReference type="SAM" id="Phobius"/>
    </source>
</evidence>